<sequence length="114" mass="13274">MTSELIMTYSGNCVICDKEISTDKYMCDKCQEYVFAYSVVGNKPYVNEQIGCPQCSEETDSELWDSHTVNNWATDEIQLYPWIIIKKEIHEKMGLRYRCPSCNQVIPGARLIRY</sequence>
<proteinExistence type="predicted"/>
<dbReference type="STRING" id="171693.BN988_02181"/>
<comment type="caution">
    <text evidence="1">The sequence shown here is derived from an EMBL/GenBank/DDBJ whole genome shotgun (WGS) entry which is preliminary data.</text>
</comment>
<dbReference type="Proteomes" id="UP000028863">
    <property type="component" value="Unassembled WGS sequence"/>
</dbReference>
<protein>
    <submittedName>
        <fullName evidence="1">Uncharacterized protein</fullName>
    </submittedName>
</protein>
<organism evidence="1 2">
    <name type="scientific">Oceanobacillus picturae</name>
    <dbReference type="NCBI Taxonomy" id="171693"/>
    <lineage>
        <taxon>Bacteria</taxon>
        <taxon>Bacillati</taxon>
        <taxon>Bacillota</taxon>
        <taxon>Bacilli</taxon>
        <taxon>Bacillales</taxon>
        <taxon>Bacillaceae</taxon>
        <taxon>Oceanobacillus</taxon>
    </lineage>
</organism>
<gene>
    <name evidence="1" type="ORF">BN988_02181</name>
</gene>
<dbReference type="AlphaFoldDB" id="W9ADW6"/>
<accession>W9ADW6</accession>
<keyword evidence="2" id="KW-1185">Reference proteome</keyword>
<dbReference type="EMBL" id="CCAX010000001">
    <property type="protein sequence ID" value="CDO03663.1"/>
    <property type="molecule type" value="Genomic_DNA"/>
</dbReference>
<evidence type="ECO:0000313" key="1">
    <source>
        <dbReference type="EMBL" id="CDO03663.1"/>
    </source>
</evidence>
<reference evidence="1" key="2">
    <citation type="submission" date="2014-03" db="EMBL/GenBank/DDBJ databases">
        <authorList>
            <person name="Urmite Genomes"/>
        </authorList>
    </citation>
    <scope>NUCLEOTIDE SEQUENCE</scope>
    <source>
        <strain evidence="1">S1</strain>
    </source>
</reference>
<dbReference type="RefSeq" id="WP_036575940.1">
    <property type="nucleotide sequence ID" value="NZ_CABLBW010000001.1"/>
</dbReference>
<evidence type="ECO:0000313" key="2">
    <source>
        <dbReference type="Proteomes" id="UP000028863"/>
    </source>
</evidence>
<name>W9ADW6_9BACI</name>
<reference evidence="1" key="1">
    <citation type="submission" date="2014-03" db="EMBL/GenBank/DDBJ databases">
        <title>Draft genome sequencing of Oceanobacillus picturae strain S1 isolated from human gut.</title>
        <authorList>
            <person name="Croce O."/>
            <person name="Lagier J.C."/>
            <person name="Raoult D."/>
        </authorList>
    </citation>
    <scope>NUCLEOTIDE SEQUENCE [LARGE SCALE GENOMIC DNA]</scope>
    <source>
        <strain evidence="1">S1</strain>
    </source>
</reference>